<sequence>MSTYISSLSTPDLSQHLSEGSTLSPESDHSQGNQRHHSTPTPSMADKKKKKPSKPKKSTTATTITLPAPTHSPKKNAKQVKEEPLYCTCRQGYDGKQFMIACDSCHEWFHGRCVGISPKSVIKNYYCDTCQAKPTKKKAASQDTPTVKTANGKGQGKKANAKKATTTSSRKKSTPKTNTSASDPSPSAPSPSQQTITSTTITTNAAQDDDEDEDLDDICPICEFECTCGTSSSSAPVAVSAPPPTPVVVTSNDTPTKPSPTPRKGTIKKQPKKQSAKSRKGKSAKKATHFTPLSDDEDVDILEDDDDDFDDYDNNLLSAALDDDGDSLVMDPFSSDEELSDDDVNSDFHMGNLSPYPDSQLGSYSSSIHIDSGDDAEDEDIEQEEERAIIAEMMEHEGLPDNPLDDKALGDGENGGYFIEDEDSEDLDDYDMDDDSSDASDDGDGDSNNVDGEDDEAHAYYLRTNGLWASSEEEDDDEDDEDHGFHSDPGPMHDAPSDDDDPTDLVALLGSDSVLFNNIAEAFMQVLAPLTDTHHAHSDGITPTNGTTPTATTSTVTPISALSALNVATFDLGSNAAACLNSAPTSPTGHRLDDYLRRPSLPSNALLAAAHGHREMDLASDALSALSSVLSAEALGLSLHPTPASIKETSPAKLAKDESGELESAATMHGQQQKQLSAPDLSTASSSSSSSSSPPATSVYDSAPASASITPPDNTESLPPSPTPCSSQQSTALDISSSLTSPNSPQPSYDLASLLPPDMKIPEQLLELIKSSLAASINDKDASPASSPTTSTAAKPSFPSSSSSSSSSSSTATKTAVSSSTLARQLLPKPTTDGPPIETSTENDKKRPLSIVS</sequence>
<keyword evidence="10" id="KW-1185">Reference proteome</keyword>
<organism evidence="9">
    <name type="scientific">Absidia glauca</name>
    <name type="common">Pin mould</name>
    <dbReference type="NCBI Taxonomy" id="4829"/>
    <lineage>
        <taxon>Eukaryota</taxon>
        <taxon>Fungi</taxon>
        <taxon>Fungi incertae sedis</taxon>
        <taxon>Mucoromycota</taxon>
        <taxon>Mucoromycotina</taxon>
        <taxon>Mucoromycetes</taxon>
        <taxon>Mucorales</taxon>
        <taxon>Cunninghamellaceae</taxon>
        <taxon>Absidia</taxon>
    </lineage>
</organism>
<feature type="region of interest" description="Disordered" evidence="7">
    <location>
        <begin position="642"/>
        <end position="755"/>
    </location>
</feature>
<dbReference type="OMA" id="VENRSHT"/>
<keyword evidence="5" id="KW-0539">Nucleus</keyword>
<feature type="region of interest" description="Disordered" evidence="7">
    <location>
        <begin position="470"/>
        <end position="505"/>
    </location>
</feature>
<feature type="region of interest" description="Disordered" evidence="7">
    <location>
        <begin position="778"/>
        <end position="853"/>
    </location>
</feature>
<dbReference type="AlphaFoldDB" id="A0A168Q499"/>
<evidence type="ECO:0000256" key="3">
    <source>
        <dbReference type="ARBA" id="ARBA00022771"/>
    </source>
</evidence>
<evidence type="ECO:0000256" key="6">
    <source>
        <dbReference type="PROSITE-ProRule" id="PRU00146"/>
    </source>
</evidence>
<feature type="compositionally biased region" description="Acidic residues" evidence="7">
    <location>
        <begin position="471"/>
        <end position="482"/>
    </location>
</feature>
<reference evidence="9" key="1">
    <citation type="submission" date="2016-04" db="EMBL/GenBank/DDBJ databases">
        <authorList>
            <person name="Evans L.H."/>
            <person name="Alamgir A."/>
            <person name="Owens N."/>
            <person name="Weber N.D."/>
            <person name="Virtaneva K."/>
            <person name="Barbian K."/>
            <person name="Babar A."/>
            <person name="Rosenke K."/>
        </authorList>
    </citation>
    <scope>NUCLEOTIDE SEQUENCE [LARGE SCALE GENOMIC DNA]</scope>
    <source>
        <strain evidence="9">CBS 101.48</strain>
    </source>
</reference>
<evidence type="ECO:0000256" key="2">
    <source>
        <dbReference type="ARBA" id="ARBA00022723"/>
    </source>
</evidence>
<dbReference type="GO" id="GO:0008270">
    <property type="term" value="F:zinc ion binding"/>
    <property type="evidence" value="ECO:0007669"/>
    <property type="project" value="UniProtKB-KW"/>
</dbReference>
<feature type="compositionally biased region" description="Acidic residues" evidence="7">
    <location>
        <begin position="294"/>
        <end position="313"/>
    </location>
</feature>
<evidence type="ECO:0000256" key="1">
    <source>
        <dbReference type="ARBA" id="ARBA00004123"/>
    </source>
</evidence>
<dbReference type="SUPFAM" id="SSF57903">
    <property type="entry name" value="FYVE/PHD zinc finger"/>
    <property type="match status" value="1"/>
</dbReference>
<feature type="compositionally biased region" description="Polar residues" evidence="7">
    <location>
        <begin position="732"/>
        <end position="747"/>
    </location>
</feature>
<dbReference type="InterPro" id="IPR011011">
    <property type="entry name" value="Znf_FYVE_PHD"/>
</dbReference>
<dbReference type="InterPro" id="IPR019787">
    <property type="entry name" value="Znf_PHD-finger"/>
</dbReference>
<keyword evidence="3 6" id="KW-0863">Zinc-finger</keyword>
<keyword evidence="2" id="KW-0479">Metal-binding</keyword>
<feature type="compositionally biased region" description="Polar residues" evidence="7">
    <location>
        <begin position="705"/>
        <end position="718"/>
    </location>
</feature>
<feature type="compositionally biased region" description="Acidic residues" evidence="7">
    <location>
        <begin position="334"/>
        <end position="345"/>
    </location>
</feature>
<feature type="region of interest" description="Disordered" evidence="7">
    <location>
        <begin position="138"/>
        <end position="198"/>
    </location>
</feature>
<evidence type="ECO:0000259" key="8">
    <source>
        <dbReference type="PROSITE" id="PS50016"/>
    </source>
</evidence>
<feature type="compositionally biased region" description="Low complexity" evidence="7">
    <location>
        <begin position="230"/>
        <end position="240"/>
    </location>
</feature>
<dbReference type="PROSITE" id="PS01359">
    <property type="entry name" value="ZF_PHD_1"/>
    <property type="match status" value="1"/>
</dbReference>
<comment type="subcellular location">
    <subcellularLocation>
        <location evidence="1">Nucleus</location>
    </subcellularLocation>
</comment>
<feature type="compositionally biased region" description="Low complexity" evidence="7">
    <location>
        <begin position="783"/>
        <end position="821"/>
    </location>
</feature>
<evidence type="ECO:0000256" key="5">
    <source>
        <dbReference type="ARBA" id="ARBA00023242"/>
    </source>
</evidence>
<name>A0A168Q499_ABSGL</name>
<proteinExistence type="predicted"/>
<feature type="compositionally biased region" description="Basic and acidic residues" evidence="7">
    <location>
        <begin position="386"/>
        <end position="410"/>
    </location>
</feature>
<dbReference type="InterPro" id="IPR019786">
    <property type="entry name" value="Zinc_finger_PHD-type_CS"/>
</dbReference>
<dbReference type="SMART" id="SM00249">
    <property type="entry name" value="PHD"/>
    <property type="match status" value="1"/>
</dbReference>
<dbReference type="InParanoid" id="A0A168Q499"/>
<evidence type="ECO:0000313" key="10">
    <source>
        <dbReference type="Proteomes" id="UP000078561"/>
    </source>
</evidence>
<evidence type="ECO:0000256" key="7">
    <source>
        <dbReference type="SAM" id="MobiDB-lite"/>
    </source>
</evidence>
<feature type="compositionally biased region" description="Low complexity" evidence="7">
    <location>
        <begin position="58"/>
        <end position="69"/>
    </location>
</feature>
<dbReference type="GO" id="GO:0045893">
    <property type="term" value="P:positive regulation of DNA-templated transcription"/>
    <property type="evidence" value="ECO:0007669"/>
    <property type="project" value="TreeGrafter"/>
</dbReference>
<dbReference type="EMBL" id="LT554202">
    <property type="protein sequence ID" value="SAM03494.1"/>
    <property type="molecule type" value="Genomic_DNA"/>
</dbReference>
<feature type="compositionally biased region" description="Acidic residues" evidence="7">
    <location>
        <begin position="419"/>
        <end position="455"/>
    </location>
</feature>
<feature type="compositionally biased region" description="Polar residues" evidence="7">
    <location>
        <begin position="1"/>
        <end position="33"/>
    </location>
</feature>
<feature type="region of interest" description="Disordered" evidence="7">
    <location>
        <begin position="1"/>
        <end position="81"/>
    </location>
</feature>
<dbReference type="OrthoDB" id="436852at2759"/>
<protein>
    <recommendedName>
        <fullName evidence="8">PHD-type domain-containing protein</fullName>
    </recommendedName>
</protein>
<dbReference type="GO" id="GO:0048188">
    <property type="term" value="C:Set1C/COMPASS complex"/>
    <property type="evidence" value="ECO:0007669"/>
    <property type="project" value="InterPro"/>
</dbReference>
<dbReference type="PANTHER" id="PTHR46174">
    <property type="entry name" value="CXXC-TYPE ZINC FINGER PROTEIN 1"/>
    <property type="match status" value="1"/>
</dbReference>
<keyword evidence="4" id="KW-0862">Zinc</keyword>
<feature type="compositionally biased region" description="Basic residues" evidence="7">
    <location>
        <begin position="47"/>
        <end position="57"/>
    </location>
</feature>
<feature type="domain" description="PHD-type" evidence="8">
    <location>
        <begin position="84"/>
        <end position="133"/>
    </location>
</feature>
<dbReference type="InterPro" id="IPR001965">
    <property type="entry name" value="Znf_PHD"/>
</dbReference>
<dbReference type="Pfam" id="PF00628">
    <property type="entry name" value="PHD"/>
    <property type="match status" value="1"/>
</dbReference>
<dbReference type="PANTHER" id="PTHR46174:SF1">
    <property type="entry name" value="CXXC-TYPE ZINC FINGER PROTEIN 1"/>
    <property type="match status" value="1"/>
</dbReference>
<dbReference type="STRING" id="4829.A0A168Q499"/>
<dbReference type="Gene3D" id="2.60.120.650">
    <property type="entry name" value="Cupin"/>
    <property type="match status" value="1"/>
</dbReference>
<gene>
    <name evidence="9" type="primary">ABSGL_09335.1 scaffold 11175</name>
</gene>
<dbReference type="PROSITE" id="PS50016">
    <property type="entry name" value="ZF_PHD_2"/>
    <property type="match status" value="1"/>
</dbReference>
<evidence type="ECO:0000313" key="9">
    <source>
        <dbReference type="EMBL" id="SAM03494.1"/>
    </source>
</evidence>
<feature type="compositionally biased region" description="Acidic residues" evidence="7">
    <location>
        <begin position="373"/>
        <end position="385"/>
    </location>
</feature>
<accession>A0A168Q499</accession>
<feature type="compositionally biased region" description="Low complexity" evidence="7">
    <location>
        <begin position="175"/>
        <end position="198"/>
    </location>
</feature>
<feature type="compositionally biased region" description="Polar residues" evidence="7">
    <location>
        <begin position="360"/>
        <end position="369"/>
    </location>
</feature>
<dbReference type="Proteomes" id="UP000078561">
    <property type="component" value="Unassembled WGS sequence"/>
</dbReference>
<feature type="compositionally biased region" description="Low complexity" evidence="7">
    <location>
        <begin position="682"/>
        <end position="698"/>
    </location>
</feature>
<feature type="region of interest" description="Disordered" evidence="7">
    <location>
        <begin position="229"/>
        <end position="455"/>
    </location>
</feature>
<dbReference type="InterPro" id="IPR037869">
    <property type="entry name" value="Spp1/CFP1"/>
</dbReference>
<evidence type="ECO:0000256" key="4">
    <source>
        <dbReference type="ARBA" id="ARBA00022833"/>
    </source>
</evidence>
<feature type="compositionally biased region" description="Basic residues" evidence="7">
    <location>
        <begin position="265"/>
        <end position="288"/>
    </location>
</feature>